<organism evidence="1 2">
    <name type="scientific">Liquorilactobacillus oeni DSM 19972</name>
    <dbReference type="NCBI Taxonomy" id="1423777"/>
    <lineage>
        <taxon>Bacteria</taxon>
        <taxon>Bacillati</taxon>
        <taxon>Bacillota</taxon>
        <taxon>Bacilli</taxon>
        <taxon>Lactobacillales</taxon>
        <taxon>Lactobacillaceae</taxon>
        <taxon>Liquorilactobacillus</taxon>
    </lineage>
</organism>
<keyword evidence="2" id="KW-1185">Reference proteome</keyword>
<evidence type="ECO:0000313" key="2">
    <source>
        <dbReference type="Proteomes" id="UP000051686"/>
    </source>
</evidence>
<gene>
    <name evidence="1" type="ORF">FD46_GL001446</name>
</gene>
<dbReference type="EMBL" id="AZEH01000039">
    <property type="protein sequence ID" value="KRL04321.1"/>
    <property type="molecule type" value="Genomic_DNA"/>
</dbReference>
<dbReference type="RefSeq" id="WP_057896299.1">
    <property type="nucleotide sequence ID" value="NZ_AZEH01000039.1"/>
</dbReference>
<dbReference type="PANTHER" id="PTHR38451:SF1">
    <property type="entry name" value="TRNA (ADENINE(22)-N(1))-METHYLTRANSFERASE"/>
    <property type="match status" value="1"/>
</dbReference>
<dbReference type="SUPFAM" id="SSF53335">
    <property type="entry name" value="S-adenosyl-L-methionine-dependent methyltransferases"/>
    <property type="match status" value="1"/>
</dbReference>
<sequence>MDARHLSKRLLKVAAHVPLNARLADIGSDHAYLPAYLALKGCITYAVAGEIAEGPYLNTLHEIRNENLTKIVQVRHADGLAAVEKTDQIDTITICGMGGPLIRNILENGKGKLRMHPKLILQPNVGEAQVRRWLNINRYHLTAEEIIEEDKHIYEVLVAQYQPEAKTPSELDFQFGPFLRKQRDPAFLKKWQAEAIKLKKVLKQLEKAREMPLAQQQKMQNEIRQIEGVLSD</sequence>
<dbReference type="InterPro" id="IPR006901">
    <property type="entry name" value="TrmK"/>
</dbReference>
<dbReference type="GO" id="GO:0160105">
    <property type="term" value="F:tRNA (adenine(22)-N1)-methyltransferase activity"/>
    <property type="evidence" value="ECO:0007669"/>
    <property type="project" value="InterPro"/>
</dbReference>
<dbReference type="PANTHER" id="PTHR38451">
    <property type="entry name" value="TRNA (ADENINE(22)-N(1))-METHYLTRANSFERASE"/>
    <property type="match status" value="1"/>
</dbReference>
<dbReference type="PIRSF" id="PIRSF018637">
    <property type="entry name" value="TrmK"/>
    <property type="match status" value="1"/>
</dbReference>
<comment type="caution">
    <text evidence="1">The sequence shown here is derived from an EMBL/GenBank/DDBJ whole genome shotgun (WGS) entry which is preliminary data.</text>
</comment>
<dbReference type="InterPro" id="IPR029063">
    <property type="entry name" value="SAM-dependent_MTases_sf"/>
</dbReference>
<proteinExistence type="predicted"/>
<dbReference type="Gene3D" id="1.10.287.1890">
    <property type="match status" value="1"/>
</dbReference>
<dbReference type="AlphaFoldDB" id="A0A0R1M8S1"/>
<dbReference type="Pfam" id="PF04816">
    <property type="entry name" value="TrmK"/>
    <property type="match status" value="1"/>
</dbReference>
<name>A0A0R1M8S1_9LACO</name>
<evidence type="ECO:0008006" key="3">
    <source>
        <dbReference type="Google" id="ProtNLM"/>
    </source>
</evidence>
<evidence type="ECO:0000313" key="1">
    <source>
        <dbReference type="EMBL" id="KRL04321.1"/>
    </source>
</evidence>
<dbReference type="Proteomes" id="UP000051686">
    <property type="component" value="Unassembled WGS sequence"/>
</dbReference>
<dbReference type="PATRIC" id="fig|1423777.3.peg.1495"/>
<accession>A0A0R1M8S1</accession>
<dbReference type="Gene3D" id="3.40.50.150">
    <property type="entry name" value="Vaccinia Virus protein VP39"/>
    <property type="match status" value="1"/>
</dbReference>
<dbReference type="STRING" id="1423777.FD46_GL001446"/>
<dbReference type="OrthoDB" id="5881184at2"/>
<reference evidence="1 2" key="1">
    <citation type="journal article" date="2015" name="Genome Announc.">
        <title>Expanding the biotechnology potential of lactobacilli through comparative genomics of 213 strains and associated genera.</title>
        <authorList>
            <person name="Sun Z."/>
            <person name="Harris H.M."/>
            <person name="McCann A."/>
            <person name="Guo C."/>
            <person name="Argimon S."/>
            <person name="Zhang W."/>
            <person name="Yang X."/>
            <person name="Jeffery I.B."/>
            <person name="Cooney J.C."/>
            <person name="Kagawa T.F."/>
            <person name="Liu W."/>
            <person name="Song Y."/>
            <person name="Salvetti E."/>
            <person name="Wrobel A."/>
            <person name="Rasinkangas P."/>
            <person name="Parkhill J."/>
            <person name="Rea M.C."/>
            <person name="O'Sullivan O."/>
            <person name="Ritari J."/>
            <person name="Douillard F.P."/>
            <person name="Paul Ross R."/>
            <person name="Yang R."/>
            <person name="Briner A.E."/>
            <person name="Felis G.E."/>
            <person name="de Vos W.M."/>
            <person name="Barrangou R."/>
            <person name="Klaenhammer T.R."/>
            <person name="Caufield P.W."/>
            <person name="Cui Y."/>
            <person name="Zhang H."/>
            <person name="O'Toole P.W."/>
        </authorList>
    </citation>
    <scope>NUCLEOTIDE SEQUENCE [LARGE SCALE GENOMIC DNA]</scope>
    <source>
        <strain evidence="1 2">DSM 19972</strain>
    </source>
</reference>
<protein>
    <recommendedName>
        <fullName evidence="3">SAM-dependent methyltransferase</fullName>
    </recommendedName>
</protein>